<dbReference type="EMBL" id="HBUF01556782">
    <property type="protein sequence ID" value="CAG6760553.1"/>
    <property type="molecule type" value="Transcribed_RNA"/>
</dbReference>
<proteinExistence type="predicted"/>
<feature type="region of interest" description="Disordered" evidence="1">
    <location>
        <begin position="1"/>
        <end position="24"/>
    </location>
</feature>
<sequence>MKRKQRPLRELNQRPRENKTSARTHRPCSKWFFIGSSVPASHFGLQCVRTQEQSNSTLFRPQQSGPHMRSVFLVTRSRYITSVWTRHYAGVEVPSTNPIFFSFSLQFLFSCY</sequence>
<dbReference type="AlphaFoldDB" id="A0A8D9ENH2"/>
<feature type="compositionally biased region" description="Basic and acidic residues" evidence="1">
    <location>
        <begin position="7"/>
        <end position="20"/>
    </location>
</feature>
<accession>A0A8D9ENH2</accession>
<dbReference type="EMBL" id="HBUF01556781">
    <property type="protein sequence ID" value="CAG6760551.1"/>
    <property type="molecule type" value="Transcribed_RNA"/>
</dbReference>
<dbReference type="EMBL" id="HBUF01556779">
    <property type="protein sequence ID" value="CAG6760547.1"/>
    <property type="molecule type" value="Transcribed_RNA"/>
</dbReference>
<evidence type="ECO:0000256" key="1">
    <source>
        <dbReference type="SAM" id="MobiDB-lite"/>
    </source>
</evidence>
<name>A0A8D9ENH2_9HEMI</name>
<dbReference type="EMBL" id="HBUF01556777">
    <property type="protein sequence ID" value="CAG6760543.1"/>
    <property type="molecule type" value="Transcribed_RNA"/>
</dbReference>
<organism evidence="2">
    <name type="scientific">Cacopsylla melanoneura</name>
    <dbReference type="NCBI Taxonomy" id="428564"/>
    <lineage>
        <taxon>Eukaryota</taxon>
        <taxon>Metazoa</taxon>
        <taxon>Ecdysozoa</taxon>
        <taxon>Arthropoda</taxon>
        <taxon>Hexapoda</taxon>
        <taxon>Insecta</taxon>
        <taxon>Pterygota</taxon>
        <taxon>Neoptera</taxon>
        <taxon>Paraneoptera</taxon>
        <taxon>Hemiptera</taxon>
        <taxon>Sternorrhyncha</taxon>
        <taxon>Psylloidea</taxon>
        <taxon>Psyllidae</taxon>
        <taxon>Psyllinae</taxon>
        <taxon>Cacopsylla</taxon>
    </lineage>
</organism>
<protein>
    <submittedName>
        <fullName evidence="2">Uncharacterized protein</fullName>
    </submittedName>
</protein>
<dbReference type="EMBL" id="HBUF01556780">
    <property type="protein sequence ID" value="CAG6760549.1"/>
    <property type="molecule type" value="Transcribed_RNA"/>
</dbReference>
<reference evidence="2" key="1">
    <citation type="submission" date="2021-05" db="EMBL/GenBank/DDBJ databases">
        <authorList>
            <person name="Alioto T."/>
            <person name="Alioto T."/>
            <person name="Gomez Garrido J."/>
        </authorList>
    </citation>
    <scope>NUCLEOTIDE SEQUENCE</scope>
</reference>
<evidence type="ECO:0000313" key="2">
    <source>
        <dbReference type="EMBL" id="CAG6760543.1"/>
    </source>
</evidence>